<dbReference type="RefSeq" id="WP_154755654.1">
    <property type="nucleotide sequence ID" value="NZ_WMBA01000005.1"/>
</dbReference>
<keyword evidence="2" id="KW-1185">Reference proteome</keyword>
<protein>
    <recommendedName>
        <fullName evidence="3">SRPBCC family protein</fullName>
    </recommendedName>
</protein>
<gene>
    <name evidence="1" type="ORF">GKO32_05430</name>
</gene>
<dbReference type="EMBL" id="WMBA01000005">
    <property type="protein sequence ID" value="MTD53421.1"/>
    <property type="molecule type" value="Genomic_DNA"/>
</dbReference>
<organism evidence="1 2">
    <name type="scientific">Amycolatopsis pithecellobii</name>
    <dbReference type="NCBI Taxonomy" id="664692"/>
    <lineage>
        <taxon>Bacteria</taxon>
        <taxon>Bacillati</taxon>
        <taxon>Actinomycetota</taxon>
        <taxon>Actinomycetes</taxon>
        <taxon>Pseudonocardiales</taxon>
        <taxon>Pseudonocardiaceae</taxon>
        <taxon>Amycolatopsis</taxon>
    </lineage>
</organism>
<name>A0A6N7Z0U8_9PSEU</name>
<evidence type="ECO:0008006" key="3">
    <source>
        <dbReference type="Google" id="ProtNLM"/>
    </source>
</evidence>
<sequence length="186" mass="20447">MNELLDVFAGRYDFALTERLTIEASTVDTYATMGRLRGGDLRSPALPWARGLPLGLRPDEDGPAFEEILLGGRWVLLGERPGHEIVLGAAGRFWTPLPRWHDITPGGFACYNRPRSGTIAVALAVRASGAGSVLTFETRVRVPDPVSRRWAELYWHRNRSAAKLVARRLLDAINGETTGGHGPAHR</sequence>
<accession>A0A6N7Z0U8</accession>
<dbReference type="Proteomes" id="UP000440096">
    <property type="component" value="Unassembled WGS sequence"/>
</dbReference>
<comment type="caution">
    <text evidence="1">The sequence shown here is derived from an EMBL/GenBank/DDBJ whole genome shotgun (WGS) entry which is preliminary data.</text>
</comment>
<reference evidence="1 2" key="1">
    <citation type="submission" date="2019-11" db="EMBL/GenBank/DDBJ databases">
        <title>Draft genome of Amycolatopsis RM579.</title>
        <authorList>
            <person name="Duangmal K."/>
            <person name="Mingma R."/>
        </authorList>
    </citation>
    <scope>NUCLEOTIDE SEQUENCE [LARGE SCALE GENOMIC DNA]</scope>
    <source>
        <strain evidence="1 2">RM579</strain>
    </source>
</reference>
<dbReference type="OrthoDB" id="5464833at2"/>
<evidence type="ECO:0000313" key="2">
    <source>
        <dbReference type="Proteomes" id="UP000440096"/>
    </source>
</evidence>
<dbReference type="AlphaFoldDB" id="A0A6N7Z0U8"/>
<proteinExistence type="predicted"/>
<evidence type="ECO:0000313" key="1">
    <source>
        <dbReference type="EMBL" id="MTD53421.1"/>
    </source>
</evidence>